<gene>
    <name evidence="3" type="ORF">FUT82_07795</name>
    <name evidence="2" type="ORF">TPHV1_10121</name>
</gene>
<feature type="signal peptide" evidence="1">
    <location>
        <begin position="1"/>
        <end position="22"/>
    </location>
</feature>
<dbReference type="GeneID" id="57753516"/>
<evidence type="ECO:0000256" key="1">
    <source>
        <dbReference type="SAM" id="SignalP"/>
    </source>
</evidence>
<dbReference type="Pfam" id="PF20380">
    <property type="entry name" value="DUF6675"/>
    <property type="match status" value="1"/>
</dbReference>
<accession>A0A0B7GPS7</accession>
<keyword evidence="1" id="KW-0732">Signal</keyword>
<evidence type="ECO:0000313" key="4">
    <source>
        <dbReference type="Proteomes" id="UP000042527"/>
    </source>
</evidence>
<feature type="chain" id="PRO_5041521867" evidence="1">
    <location>
        <begin position="23"/>
        <end position="271"/>
    </location>
</feature>
<dbReference type="RefSeq" id="WP_024752556.1">
    <property type="nucleotide sequence ID" value="NZ_CDNC01000001.1"/>
</dbReference>
<dbReference type="Proteomes" id="UP000042527">
    <property type="component" value="Unassembled WGS sequence"/>
</dbReference>
<reference evidence="4" key="1">
    <citation type="submission" date="2015-01" db="EMBL/GenBank/DDBJ databases">
        <authorList>
            <person name="Manzoor Shahid"/>
            <person name="Zubair Saima"/>
        </authorList>
    </citation>
    <scope>NUCLEOTIDE SEQUENCE [LARGE SCALE GENOMIC DNA]</scope>
    <source>
        <strain evidence="4">V1</strain>
    </source>
</reference>
<dbReference type="EMBL" id="CDNC01000001">
    <property type="protein sequence ID" value="CEM60453.1"/>
    <property type="molecule type" value="Genomic_DNA"/>
</dbReference>
<keyword evidence="4" id="KW-1185">Reference proteome</keyword>
<dbReference type="InterPro" id="IPR046745">
    <property type="entry name" value="DUF6675"/>
</dbReference>
<evidence type="ECO:0000313" key="5">
    <source>
        <dbReference type="Proteomes" id="UP000323594"/>
    </source>
</evidence>
<evidence type="ECO:0000313" key="2">
    <source>
        <dbReference type="EMBL" id="CEM60453.1"/>
    </source>
</evidence>
<organism evidence="2 4">
    <name type="scientific">Treponema phagedenis</name>
    <dbReference type="NCBI Taxonomy" id="162"/>
    <lineage>
        <taxon>Bacteria</taxon>
        <taxon>Pseudomonadati</taxon>
        <taxon>Spirochaetota</taxon>
        <taxon>Spirochaetia</taxon>
        <taxon>Spirochaetales</taxon>
        <taxon>Treponemataceae</taxon>
        <taxon>Treponema</taxon>
    </lineage>
</organism>
<proteinExistence type="predicted"/>
<reference evidence="2" key="2">
    <citation type="submission" date="2015-01" db="EMBL/GenBank/DDBJ databases">
        <authorList>
            <person name="Xiang T."/>
            <person name="Song Y."/>
            <person name="Huang L."/>
            <person name="Wang B."/>
            <person name="Wu P."/>
        </authorList>
    </citation>
    <scope>NUCLEOTIDE SEQUENCE [LARGE SCALE GENOMIC DNA]</scope>
    <source>
        <strain evidence="2">V1</strain>
    </source>
</reference>
<protein>
    <submittedName>
        <fullName evidence="2">Uncharacterized protein</fullName>
    </submittedName>
</protein>
<sequence>MKYTWRFCVLFLFVMAAAFSDAALPFDDNIKGKLEKILPSPAVNALLENGELRYSAYRQKDMRATLQPMTKAAEKAARFWEGSSPAFILESLYLYKKNEPIENHESITSVLRALSKLEGLEYYSASRKKMRTLYEKSYVVDNPEDKNRIADPVDNPEKNISVFALQKDLTFGEYIYQYHFFEEEDGTGFCSENIDTLKYSIFKVIKPKQLKAAIAVHNLGDYLLVYCVTRADFLRLAGIAKKLENSLANRSDALFAWFIKHYEPKEEAAEE</sequence>
<dbReference type="EMBL" id="CP042817">
    <property type="protein sequence ID" value="QEJ97906.1"/>
    <property type="molecule type" value="Genomic_DNA"/>
</dbReference>
<reference evidence="3 5" key="3">
    <citation type="submission" date="2019-08" db="EMBL/GenBank/DDBJ databases">
        <authorList>
            <person name="Kuhnert P."/>
        </authorList>
    </citation>
    <scope>NUCLEOTIDE SEQUENCE [LARGE SCALE GENOMIC DNA]</scope>
    <source>
        <strain evidence="3 5">B36.5</strain>
    </source>
</reference>
<evidence type="ECO:0000313" key="3">
    <source>
        <dbReference type="EMBL" id="QEJ97906.1"/>
    </source>
</evidence>
<name>A0A0B7GPS7_TREPH</name>
<dbReference type="AlphaFoldDB" id="A0A0B7GPS7"/>
<dbReference type="Proteomes" id="UP000323594">
    <property type="component" value="Chromosome"/>
</dbReference>
<dbReference type="OrthoDB" id="357887at2"/>